<dbReference type="Pfam" id="PF13469">
    <property type="entry name" value="Sulfotransfer_3"/>
    <property type="match status" value="1"/>
</dbReference>
<keyword evidence="2" id="KW-1185">Reference proteome</keyword>
<dbReference type="Gene3D" id="3.40.50.300">
    <property type="entry name" value="P-loop containing nucleotide triphosphate hydrolases"/>
    <property type="match status" value="1"/>
</dbReference>
<accession>A0ABU6CS76</accession>
<dbReference type="EMBL" id="JAYMYJ010000014">
    <property type="protein sequence ID" value="MEB4589705.1"/>
    <property type="molecule type" value="Genomic_DNA"/>
</dbReference>
<reference evidence="1 2" key="2">
    <citation type="submission" date="2024-01" db="EMBL/GenBank/DDBJ databases">
        <authorList>
            <person name="Xie X."/>
        </authorList>
    </citation>
    <scope>NUCLEOTIDE SEQUENCE [LARGE SCALE GENOMIC DNA]</scope>
    <source>
        <strain evidence="1">SCUT-1</strain>
    </source>
</reference>
<protein>
    <submittedName>
        <fullName evidence="1">Sulfotransferase</fullName>
    </submittedName>
</protein>
<comment type="caution">
    <text evidence="1">The sequence shown here is derived from an EMBL/GenBank/DDBJ whole genome shotgun (WGS) entry which is preliminary data.</text>
</comment>
<dbReference type="SUPFAM" id="SSF52540">
    <property type="entry name" value="P-loop containing nucleoside triphosphate hydrolases"/>
    <property type="match status" value="1"/>
</dbReference>
<dbReference type="Proteomes" id="UP001308005">
    <property type="component" value="Unassembled WGS sequence"/>
</dbReference>
<sequence>MKIDVNAIKDRLAGRFEEKDVYMLTSSPRSGSTLLAQVLNVIPDSCVLFEPLQLNHVPEARAAGFSWRMFVAPDEEWPEGEAFLKQVFEGRVINAWTAREMAGNDANKAKRMIVKCVRANRLLPWICRRFEIPAPILLIRHPCAVIASQKNYNRVWKNADRPDYPEYLDQYPVFQALLSEAEGDEEFLAALWALDQLPPLLHQMPRPWLIVTYEELFLRPEMTLARIFDNWGFDIDMGEALSRMKKPSSVVGKSGISGVNGWKQRLTGEQVSRILQTVNAFGLTFYTENDEADYDVLYGESLSGDIHKAGIG</sequence>
<dbReference type="InterPro" id="IPR027417">
    <property type="entry name" value="P-loop_NTPase"/>
</dbReference>
<proteinExistence type="predicted"/>
<evidence type="ECO:0000313" key="1">
    <source>
        <dbReference type="EMBL" id="MEB4589705.1"/>
    </source>
</evidence>
<gene>
    <name evidence="1" type="ORF">VSS37_01810</name>
</gene>
<dbReference type="RefSeq" id="WP_324692902.1">
    <property type="nucleotide sequence ID" value="NZ_JAYMYJ010000014.1"/>
</dbReference>
<evidence type="ECO:0000313" key="2">
    <source>
        <dbReference type="Proteomes" id="UP001308005"/>
    </source>
</evidence>
<name>A0ABU6CS76_9GAMM</name>
<reference evidence="2" key="1">
    <citation type="submission" date="2023-07" db="EMBL/GenBank/DDBJ databases">
        <title>The carbon used by Thiothrix.</title>
        <authorList>
            <person name="Chen L."/>
        </authorList>
    </citation>
    <scope>NUCLEOTIDE SEQUENCE [LARGE SCALE GENOMIC DNA]</scope>
</reference>
<organism evidence="1 2">
    <name type="scientific">Candidatus Thiothrix phosphatis</name>
    <dbReference type="NCBI Taxonomy" id="3112415"/>
    <lineage>
        <taxon>Bacteria</taxon>
        <taxon>Pseudomonadati</taxon>
        <taxon>Pseudomonadota</taxon>
        <taxon>Gammaproteobacteria</taxon>
        <taxon>Thiotrichales</taxon>
        <taxon>Thiotrichaceae</taxon>
        <taxon>Thiothrix</taxon>
    </lineage>
</organism>